<dbReference type="InterPro" id="IPR036770">
    <property type="entry name" value="Ankyrin_rpt-contain_sf"/>
</dbReference>
<dbReference type="Proteomes" id="UP001526430">
    <property type="component" value="Unassembled WGS sequence"/>
</dbReference>
<sequence>MPTKLDDLRQLGVAQPDARLADLELLLAADAHSVNGIRTALQKGANIDARHPDMGISALHIAIGNNDLALCRFLIEECSARFFPDKFGRWPTLIAAECHADETLSDYIVEQEALFLRQNPS</sequence>
<dbReference type="RefSeq" id="WP_301591928.1">
    <property type="nucleotide sequence ID" value="NZ_JAPFQI010000020.1"/>
</dbReference>
<dbReference type="EMBL" id="JAPFQI010000020">
    <property type="protein sequence ID" value="MCW8087722.1"/>
    <property type="molecule type" value="Genomic_DNA"/>
</dbReference>
<dbReference type="Gene3D" id="1.25.40.20">
    <property type="entry name" value="Ankyrin repeat-containing domain"/>
    <property type="match status" value="1"/>
</dbReference>
<proteinExistence type="predicted"/>
<gene>
    <name evidence="1" type="ORF">OF850_19110</name>
</gene>
<evidence type="ECO:0000313" key="1">
    <source>
        <dbReference type="EMBL" id="MCW8087722.1"/>
    </source>
</evidence>
<reference evidence="1 2" key="1">
    <citation type="submission" date="2022-10" db="EMBL/GenBank/DDBJ databases">
        <title>Roseococcus glaciei nov., sp. nov., isolated from glacier.</title>
        <authorList>
            <person name="Liu Q."/>
            <person name="Xin Y.-H."/>
        </authorList>
    </citation>
    <scope>NUCLEOTIDE SEQUENCE [LARGE SCALE GENOMIC DNA]</scope>
    <source>
        <strain evidence="1 2">MDT2-1-1</strain>
    </source>
</reference>
<name>A0ABT3NZY2_9PROT</name>
<organism evidence="1 2">
    <name type="scientific">Sabulicella glaciei</name>
    <dbReference type="NCBI Taxonomy" id="2984948"/>
    <lineage>
        <taxon>Bacteria</taxon>
        <taxon>Pseudomonadati</taxon>
        <taxon>Pseudomonadota</taxon>
        <taxon>Alphaproteobacteria</taxon>
        <taxon>Acetobacterales</taxon>
        <taxon>Acetobacteraceae</taxon>
        <taxon>Sabulicella</taxon>
    </lineage>
</organism>
<comment type="caution">
    <text evidence="1">The sequence shown here is derived from an EMBL/GenBank/DDBJ whole genome shotgun (WGS) entry which is preliminary data.</text>
</comment>
<dbReference type="Pfam" id="PF13637">
    <property type="entry name" value="Ank_4"/>
    <property type="match status" value="1"/>
</dbReference>
<dbReference type="SUPFAM" id="SSF48403">
    <property type="entry name" value="Ankyrin repeat"/>
    <property type="match status" value="1"/>
</dbReference>
<evidence type="ECO:0000313" key="2">
    <source>
        <dbReference type="Proteomes" id="UP001526430"/>
    </source>
</evidence>
<accession>A0ABT3NZY2</accession>
<protein>
    <submittedName>
        <fullName evidence="1">Ankyrin repeat domain-containing protein</fullName>
    </submittedName>
</protein>
<dbReference type="InterPro" id="IPR002110">
    <property type="entry name" value="Ankyrin_rpt"/>
</dbReference>
<keyword evidence="2" id="KW-1185">Reference proteome</keyword>